<accession>X1VLZ4</accession>
<gene>
    <name evidence="12" type="ORF">S12H4_56985</name>
</gene>
<evidence type="ECO:0000256" key="5">
    <source>
        <dbReference type="ARBA" id="ARBA00022598"/>
    </source>
</evidence>
<keyword evidence="4" id="KW-0963">Cytoplasm</keyword>
<evidence type="ECO:0000256" key="4">
    <source>
        <dbReference type="ARBA" id="ARBA00022490"/>
    </source>
</evidence>
<dbReference type="PANTHER" id="PTHR11956:SF5">
    <property type="entry name" value="ARGININE--TRNA LIGASE, CYTOPLASMIC"/>
    <property type="match status" value="1"/>
</dbReference>
<dbReference type="FunFam" id="1.10.730.10:FF:000008">
    <property type="entry name" value="Arginine--tRNA ligase"/>
    <property type="match status" value="1"/>
</dbReference>
<organism evidence="12">
    <name type="scientific">marine sediment metagenome</name>
    <dbReference type="NCBI Taxonomy" id="412755"/>
    <lineage>
        <taxon>unclassified sequences</taxon>
        <taxon>metagenomes</taxon>
        <taxon>ecological metagenomes</taxon>
    </lineage>
</organism>
<keyword evidence="5" id="KW-0436">Ligase</keyword>
<name>X1VLZ4_9ZZZZ</name>
<keyword evidence="7" id="KW-0067">ATP-binding</keyword>
<dbReference type="PANTHER" id="PTHR11956">
    <property type="entry name" value="ARGINYL-TRNA SYNTHETASE"/>
    <property type="match status" value="1"/>
</dbReference>
<dbReference type="SMART" id="SM00836">
    <property type="entry name" value="DALR_1"/>
    <property type="match status" value="1"/>
</dbReference>
<dbReference type="AlphaFoldDB" id="X1VLZ4"/>
<evidence type="ECO:0000256" key="10">
    <source>
        <dbReference type="ARBA" id="ARBA00049339"/>
    </source>
</evidence>
<sequence>FFFVSRTADSQMDFDLELAKKQSADNPVYYVQYAHARIASILRLAEEKGIDCSDGDVSLLTAEPELTLIRKMLLLPEMIEVVALTLEPHHLAYYAQDLATVFHSFYMQCRVVTDDEKMTKARLKLVEAAKTVLARTLNLMGMNAPDRM</sequence>
<dbReference type="GO" id="GO:0005737">
    <property type="term" value="C:cytoplasm"/>
    <property type="evidence" value="ECO:0007669"/>
    <property type="project" value="UniProtKB-SubCell"/>
</dbReference>
<reference evidence="12" key="1">
    <citation type="journal article" date="2014" name="Front. Microbiol.">
        <title>High frequency of phylogenetically diverse reductive dehalogenase-homologous genes in deep subseafloor sedimentary metagenomes.</title>
        <authorList>
            <person name="Kawai M."/>
            <person name="Futagami T."/>
            <person name="Toyoda A."/>
            <person name="Takaki Y."/>
            <person name="Nishi S."/>
            <person name="Hori S."/>
            <person name="Arai W."/>
            <person name="Tsubouchi T."/>
            <person name="Morono Y."/>
            <person name="Uchiyama I."/>
            <person name="Ito T."/>
            <person name="Fujiyama A."/>
            <person name="Inagaki F."/>
            <person name="Takami H."/>
        </authorList>
    </citation>
    <scope>NUCLEOTIDE SEQUENCE</scope>
    <source>
        <strain evidence="12">Expedition CK06-06</strain>
    </source>
</reference>
<feature type="non-terminal residue" evidence="12">
    <location>
        <position position="1"/>
    </location>
</feature>
<dbReference type="GO" id="GO:0005524">
    <property type="term" value="F:ATP binding"/>
    <property type="evidence" value="ECO:0007669"/>
    <property type="project" value="UniProtKB-KW"/>
</dbReference>
<comment type="subcellular location">
    <subcellularLocation>
        <location evidence="1">Cytoplasm</location>
    </subcellularLocation>
</comment>
<evidence type="ECO:0000259" key="11">
    <source>
        <dbReference type="SMART" id="SM00836"/>
    </source>
</evidence>
<evidence type="ECO:0000256" key="8">
    <source>
        <dbReference type="ARBA" id="ARBA00022917"/>
    </source>
</evidence>
<keyword evidence="6" id="KW-0547">Nucleotide-binding</keyword>
<dbReference type="EMBL" id="BARW01036774">
    <property type="protein sequence ID" value="GAJ20472.1"/>
    <property type="molecule type" value="Genomic_DNA"/>
</dbReference>
<dbReference type="InterPro" id="IPR009080">
    <property type="entry name" value="tRNAsynth_Ia_anticodon-bd"/>
</dbReference>
<evidence type="ECO:0000256" key="6">
    <source>
        <dbReference type="ARBA" id="ARBA00022741"/>
    </source>
</evidence>
<comment type="caution">
    <text evidence="12">The sequence shown here is derived from an EMBL/GenBank/DDBJ whole genome shotgun (WGS) entry which is preliminary data.</text>
</comment>
<proteinExistence type="inferred from homology"/>
<dbReference type="SUPFAM" id="SSF47323">
    <property type="entry name" value="Anticodon-binding domain of a subclass of class I aminoacyl-tRNA synthetases"/>
    <property type="match status" value="1"/>
</dbReference>
<evidence type="ECO:0000256" key="9">
    <source>
        <dbReference type="ARBA" id="ARBA00023146"/>
    </source>
</evidence>
<keyword evidence="9" id="KW-0030">Aminoacyl-tRNA synthetase</keyword>
<dbReference type="Pfam" id="PF05746">
    <property type="entry name" value="DALR_1"/>
    <property type="match status" value="1"/>
</dbReference>
<evidence type="ECO:0000313" key="12">
    <source>
        <dbReference type="EMBL" id="GAJ20472.1"/>
    </source>
</evidence>
<dbReference type="Gene3D" id="1.10.730.10">
    <property type="entry name" value="Isoleucyl-tRNA Synthetase, Domain 1"/>
    <property type="match status" value="1"/>
</dbReference>
<evidence type="ECO:0000256" key="3">
    <source>
        <dbReference type="ARBA" id="ARBA00012837"/>
    </source>
</evidence>
<comment type="catalytic activity">
    <reaction evidence="10">
        <text>tRNA(Arg) + L-arginine + ATP = L-arginyl-tRNA(Arg) + AMP + diphosphate</text>
        <dbReference type="Rhea" id="RHEA:20301"/>
        <dbReference type="Rhea" id="RHEA-COMP:9658"/>
        <dbReference type="Rhea" id="RHEA-COMP:9673"/>
        <dbReference type="ChEBI" id="CHEBI:30616"/>
        <dbReference type="ChEBI" id="CHEBI:32682"/>
        <dbReference type="ChEBI" id="CHEBI:33019"/>
        <dbReference type="ChEBI" id="CHEBI:78442"/>
        <dbReference type="ChEBI" id="CHEBI:78513"/>
        <dbReference type="ChEBI" id="CHEBI:456215"/>
        <dbReference type="EC" id="6.1.1.19"/>
    </reaction>
</comment>
<dbReference type="InterPro" id="IPR001278">
    <property type="entry name" value="Arg-tRNA-ligase"/>
</dbReference>
<dbReference type="GO" id="GO:0004814">
    <property type="term" value="F:arginine-tRNA ligase activity"/>
    <property type="evidence" value="ECO:0007669"/>
    <property type="project" value="UniProtKB-EC"/>
</dbReference>
<dbReference type="GO" id="GO:0006420">
    <property type="term" value="P:arginyl-tRNA aminoacylation"/>
    <property type="evidence" value="ECO:0007669"/>
    <property type="project" value="InterPro"/>
</dbReference>
<dbReference type="EC" id="6.1.1.19" evidence="3"/>
<comment type="similarity">
    <text evidence="2">Belongs to the class-I aminoacyl-tRNA synthetase family.</text>
</comment>
<evidence type="ECO:0000256" key="7">
    <source>
        <dbReference type="ARBA" id="ARBA00022840"/>
    </source>
</evidence>
<evidence type="ECO:0000256" key="1">
    <source>
        <dbReference type="ARBA" id="ARBA00004496"/>
    </source>
</evidence>
<keyword evidence="8" id="KW-0648">Protein biosynthesis</keyword>
<feature type="domain" description="DALR anticodon binding" evidence="11">
    <location>
        <begin position="31"/>
        <end position="148"/>
    </location>
</feature>
<protein>
    <recommendedName>
        <fullName evidence="3">arginine--tRNA ligase</fullName>
        <ecNumber evidence="3">6.1.1.19</ecNumber>
    </recommendedName>
</protein>
<evidence type="ECO:0000256" key="2">
    <source>
        <dbReference type="ARBA" id="ARBA00005594"/>
    </source>
</evidence>
<dbReference type="InterPro" id="IPR008909">
    <property type="entry name" value="DALR_anticod-bd"/>
</dbReference>